<comment type="caution">
    <text evidence="3">The sequence shown here is derived from an EMBL/GenBank/DDBJ whole genome shotgun (WGS) entry which is preliminary data.</text>
</comment>
<dbReference type="InterPro" id="IPR000608">
    <property type="entry name" value="UBC"/>
</dbReference>
<feature type="compositionally biased region" description="Basic and acidic residues" evidence="1">
    <location>
        <begin position="249"/>
        <end position="260"/>
    </location>
</feature>
<feature type="domain" description="UBC core" evidence="2">
    <location>
        <begin position="10"/>
        <end position="160"/>
    </location>
</feature>
<gene>
    <name evidence="3" type="ORF">CTEN210_14538</name>
</gene>
<dbReference type="PANTHER" id="PTHR24068">
    <property type="entry name" value="UBIQUITIN-CONJUGATING ENZYME E2"/>
    <property type="match status" value="1"/>
</dbReference>
<dbReference type="SUPFAM" id="SSF54495">
    <property type="entry name" value="UBC-like"/>
    <property type="match status" value="1"/>
</dbReference>
<organism evidence="3 4">
    <name type="scientific">Chaetoceros tenuissimus</name>
    <dbReference type="NCBI Taxonomy" id="426638"/>
    <lineage>
        <taxon>Eukaryota</taxon>
        <taxon>Sar</taxon>
        <taxon>Stramenopiles</taxon>
        <taxon>Ochrophyta</taxon>
        <taxon>Bacillariophyta</taxon>
        <taxon>Coscinodiscophyceae</taxon>
        <taxon>Chaetocerotophycidae</taxon>
        <taxon>Chaetocerotales</taxon>
        <taxon>Chaetocerotaceae</taxon>
        <taxon>Chaetoceros</taxon>
    </lineage>
</organism>
<feature type="region of interest" description="Disordered" evidence="1">
    <location>
        <begin position="201"/>
        <end position="260"/>
    </location>
</feature>
<evidence type="ECO:0000256" key="1">
    <source>
        <dbReference type="SAM" id="MobiDB-lite"/>
    </source>
</evidence>
<dbReference type="InterPro" id="IPR016135">
    <property type="entry name" value="UBQ-conjugating_enzyme/RWD"/>
</dbReference>
<evidence type="ECO:0000313" key="4">
    <source>
        <dbReference type="Proteomes" id="UP001054902"/>
    </source>
</evidence>
<evidence type="ECO:0000259" key="2">
    <source>
        <dbReference type="PROSITE" id="PS50127"/>
    </source>
</evidence>
<dbReference type="Pfam" id="PF00179">
    <property type="entry name" value="UQ_con"/>
    <property type="match status" value="1"/>
</dbReference>
<dbReference type="CDD" id="cd23805">
    <property type="entry name" value="UBCc_UBE2T"/>
    <property type="match status" value="1"/>
</dbReference>
<dbReference type="PROSITE" id="PS50127">
    <property type="entry name" value="UBC_2"/>
    <property type="match status" value="1"/>
</dbReference>
<sequence length="260" mass="29418">MQATTSLPPVAKGRITRELSQLATSPPPGISCYAPFDNITYLHAQIQGPPDTPFASGIFLLSIQIPERYPFEPPKVRFLTRIHHPNIDLQGRICLDTLKTKPTGSWSPAVSLPSLLLTLRALMEKPNGDDGLVPETTHQFNTAYNEWYLQAKSMTEREATDVKLLEREEAVRNALNDENKEQQVQQKKSFKLKRTKVNRLSKRRDNVMDIDGGDEHDDDMNMESHCSTSSATGKRKSGELEVDEDLDIDQDRDTKFRRGL</sequence>
<reference evidence="3 4" key="1">
    <citation type="journal article" date="2021" name="Sci. Rep.">
        <title>The genome of the diatom Chaetoceros tenuissimus carries an ancient integrated fragment of an extant virus.</title>
        <authorList>
            <person name="Hongo Y."/>
            <person name="Kimura K."/>
            <person name="Takaki Y."/>
            <person name="Yoshida Y."/>
            <person name="Baba S."/>
            <person name="Kobayashi G."/>
            <person name="Nagasaki K."/>
            <person name="Hano T."/>
            <person name="Tomaru Y."/>
        </authorList>
    </citation>
    <scope>NUCLEOTIDE SEQUENCE [LARGE SCALE GENOMIC DNA]</scope>
    <source>
        <strain evidence="3 4">NIES-3715</strain>
    </source>
</reference>
<feature type="compositionally biased region" description="Acidic residues" evidence="1">
    <location>
        <begin position="211"/>
        <end position="221"/>
    </location>
</feature>
<keyword evidence="4" id="KW-1185">Reference proteome</keyword>
<dbReference type="EMBL" id="BLLK01000060">
    <property type="protein sequence ID" value="GFH58062.1"/>
    <property type="molecule type" value="Genomic_DNA"/>
</dbReference>
<name>A0AAD3D527_9STRA</name>
<evidence type="ECO:0000313" key="3">
    <source>
        <dbReference type="EMBL" id="GFH58062.1"/>
    </source>
</evidence>
<dbReference type="SMART" id="SM00212">
    <property type="entry name" value="UBCc"/>
    <property type="match status" value="1"/>
</dbReference>
<accession>A0AAD3D527</accession>
<protein>
    <recommendedName>
        <fullName evidence="2">UBC core domain-containing protein</fullName>
    </recommendedName>
</protein>
<dbReference type="Proteomes" id="UP001054902">
    <property type="component" value="Unassembled WGS sequence"/>
</dbReference>
<dbReference type="Gene3D" id="3.10.110.10">
    <property type="entry name" value="Ubiquitin Conjugating Enzyme"/>
    <property type="match status" value="1"/>
</dbReference>
<proteinExistence type="predicted"/>
<dbReference type="AlphaFoldDB" id="A0AAD3D527"/>